<reference evidence="1 2" key="1">
    <citation type="journal article" date="2022" name="Nat. Ecol. Evol.">
        <title>A masculinizing supergene underlies an exaggerated male reproductive morph in a spider.</title>
        <authorList>
            <person name="Hendrickx F."/>
            <person name="De Corte Z."/>
            <person name="Sonet G."/>
            <person name="Van Belleghem S.M."/>
            <person name="Kostlbacher S."/>
            <person name="Vangestel C."/>
        </authorList>
    </citation>
    <scope>NUCLEOTIDE SEQUENCE [LARGE SCALE GENOMIC DNA]</scope>
    <source>
        <strain evidence="1">W744_W776</strain>
    </source>
</reference>
<dbReference type="EMBL" id="JAFNEN010000207">
    <property type="protein sequence ID" value="KAG8189716.1"/>
    <property type="molecule type" value="Genomic_DNA"/>
</dbReference>
<name>A0AAV6V1G8_9ARAC</name>
<comment type="caution">
    <text evidence="1">The sequence shown here is derived from an EMBL/GenBank/DDBJ whole genome shotgun (WGS) entry which is preliminary data.</text>
</comment>
<gene>
    <name evidence="1" type="ORF">JTE90_022528</name>
</gene>
<keyword evidence="2" id="KW-1185">Reference proteome</keyword>
<accession>A0AAV6V1G8</accession>
<organism evidence="1 2">
    <name type="scientific">Oedothorax gibbosus</name>
    <dbReference type="NCBI Taxonomy" id="931172"/>
    <lineage>
        <taxon>Eukaryota</taxon>
        <taxon>Metazoa</taxon>
        <taxon>Ecdysozoa</taxon>
        <taxon>Arthropoda</taxon>
        <taxon>Chelicerata</taxon>
        <taxon>Arachnida</taxon>
        <taxon>Araneae</taxon>
        <taxon>Araneomorphae</taxon>
        <taxon>Entelegynae</taxon>
        <taxon>Araneoidea</taxon>
        <taxon>Linyphiidae</taxon>
        <taxon>Erigoninae</taxon>
        <taxon>Oedothorax</taxon>
    </lineage>
</organism>
<evidence type="ECO:0000313" key="2">
    <source>
        <dbReference type="Proteomes" id="UP000827092"/>
    </source>
</evidence>
<sequence>MKRQGVLSGALAYPHFPRADLSDVAPSSAEGVVNLIKGIHHTNGKSKRARKSTTFKVSADKNFLEKFGNLFLILVRVVLSLRSFMLTSTDKFESIRLNFKHGNVRHGTNILSSYLCNNNFTLISRNTRPLRLASEDFSVKQPAMPPSNFGFSQQTA</sequence>
<evidence type="ECO:0000313" key="1">
    <source>
        <dbReference type="EMBL" id="KAG8189716.1"/>
    </source>
</evidence>
<proteinExistence type="predicted"/>
<dbReference type="AlphaFoldDB" id="A0AAV6V1G8"/>
<protein>
    <submittedName>
        <fullName evidence="1">Uncharacterized protein</fullName>
    </submittedName>
</protein>
<dbReference type="Proteomes" id="UP000827092">
    <property type="component" value="Unassembled WGS sequence"/>
</dbReference>